<proteinExistence type="predicted"/>
<dbReference type="InterPro" id="IPR006630">
    <property type="entry name" value="La_HTH"/>
</dbReference>
<dbReference type="SMART" id="SM00715">
    <property type="entry name" value="LA"/>
    <property type="match status" value="1"/>
</dbReference>
<dbReference type="EMBL" id="CAWUPB010000913">
    <property type="protein sequence ID" value="CAK7331941.1"/>
    <property type="molecule type" value="Genomic_DNA"/>
</dbReference>
<dbReference type="Pfam" id="PF21071">
    <property type="entry name" value="LARP1_HEAT"/>
    <property type="match status" value="1"/>
</dbReference>
<protein>
    <recommendedName>
        <fullName evidence="4">HTH La-type RNA-binding domain-containing protein</fullName>
    </recommendedName>
</protein>
<evidence type="ECO:0000256" key="3">
    <source>
        <dbReference type="SAM" id="MobiDB-lite"/>
    </source>
</evidence>
<evidence type="ECO:0000256" key="1">
    <source>
        <dbReference type="ARBA" id="ARBA00022884"/>
    </source>
</evidence>
<organism evidence="5 6">
    <name type="scientific">Dovyalis caffra</name>
    <dbReference type="NCBI Taxonomy" id="77055"/>
    <lineage>
        <taxon>Eukaryota</taxon>
        <taxon>Viridiplantae</taxon>
        <taxon>Streptophyta</taxon>
        <taxon>Embryophyta</taxon>
        <taxon>Tracheophyta</taxon>
        <taxon>Spermatophyta</taxon>
        <taxon>Magnoliopsida</taxon>
        <taxon>eudicotyledons</taxon>
        <taxon>Gunneridae</taxon>
        <taxon>Pentapetalae</taxon>
        <taxon>rosids</taxon>
        <taxon>fabids</taxon>
        <taxon>Malpighiales</taxon>
        <taxon>Salicaceae</taxon>
        <taxon>Flacourtieae</taxon>
        <taxon>Dovyalis</taxon>
    </lineage>
</organism>
<dbReference type="PANTHER" id="PTHR22792:SF101">
    <property type="entry name" value="LA-RELATED PROTEIN 1A"/>
    <property type="match status" value="1"/>
</dbReference>
<keyword evidence="1 2" id="KW-0694">RNA-binding</keyword>
<dbReference type="GO" id="GO:0000339">
    <property type="term" value="F:RNA cap binding"/>
    <property type="evidence" value="ECO:0007669"/>
    <property type="project" value="InterPro"/>
</dbReference>
<dbReference type="Pfam" id="PF05383">
    <property type="entry name" value="La"/>
    <property type="match status" value="1"/>
</dbReference>
<evidence type="ECO:0000256" key="2">
    <source>
        <dbReference type="PROSITE-ProRule" id="PRU00332"/>
    </source>
</evidence>
<dbReference type="InterPro" id="IPR036388">
    <property type="entry name" value="WH-like_DNA-bd_sf"/>
</dbReference>
<feature type="region of interest" description="Disordered" evidence="3">
    <location>
        <begin position="24"/>
        <end position="113"/>
    </location>
</feature>
<dbReference type="InterPro" id="IPR006607">
    <property type="entry name" value="DM15"/>
</dbReference>
<dbReference type="AlphaFoldDB" id="A0AAV1RAH4"/>
<gene>
    <name evidence="5" type="ORF">DCAF_LOCUS8727</name>
</gene>
<reference evidence="5 6" key="1">
    <citation type="submission" date="2024-01" db="EMBL/GenBank/DDBJ databases">
        <authorList>
            <person name="Waweru B."/>
        </authorList>
    </citation>
    <scope>NUCLEOTIDE SEQUENCE [LARGE SCALE GENOMIC DNA]</scope>
</reference>
<evidence type="ECO:0000313" key="6">
    <source>
        <dbReference type="Proteomes" id="UP001314170"/>
    </source>
</evidence>
<dbReference type="PANTHER" id="PTHR22792">
    <property type="entry name" value="LUPUS LA PROTEIN-RELATED"/>
    <property type="match status" value="1"/>
</dbReference>
<feature type="region of interest" description="Disordered" evidence="3">
    <location>
        <begin position="724"/>
        <end position="746"/>
    </location>
</feature>
<dbReference type="Gene3D" id="1.10.10.10">
    <property type="entry name" value="Winged helix-like DNA-binding domain superfamily/Winged helix DNA-binding domain"/>
    <property type="match status" value="1"/>
</dbReference>
<accession>A0AAV1RAH4</accession>
<dbReference type="GO" id="GO:0048255">
    <property type="term" value="P:mRNA stabilization"/>
    <property type="evidence" value="ECO:0007669"/>
    <property type="project" value="InterPro"/>
</dbReference>
<feature type="compositionally biased region" description="Polar residues" evidence="3">
    <location>
        <begin position="30"/>
        <end position="45"/>
    </location>
</feature>
<keyword evidence="6" id="KW-1185">Reference proteome</keyword>
<feature type="compositionally biased region" description="Polar residues" evidence="3">
    <location>
        <begin position="71"/>
        <end position="89"/>
    </location>
</feature>
<dbReference type="InterPro" id="IPR036390">
    <property type="entry name" value="WH_DNA-bd_sf"/>
</dbReference>
<sequence length="1023" mass="114574">MVGPKSPWKTPVVADAPVMGAAESWPALSDAQQQQRLKLTDSASKSPPPSVMVAGGGDTAAPPEASPRGSAGQQKSHGSGNTNASNKYSSSRHQKSGSKRNPNGAPPFPASFPYQQPPMPSVFPAMVPPPHFAVSGYAYQPGHPPFPPVETHLVKSGSETSPMQPFVPPVNVQPPPRGDPNAYAVNFPNRRPNVQESGGHLNQAWHHQRAFGPRDNIPVQQGMGPRPLVRPPFLVPPPGFIVGPAFPGQPICYFPIAPPGSLRGPHPPRFVPYPVNPEAPVLPQEILALRAGIVRQIEYYFSDENLQNDHYLISLMDDQGWVPVATIAEFKRLKKMTTDISLILDALQSSGSIEVQGDKIRKRDDWSKWILASSKQAVAPKAQTSEGQAGENAEEDDTSSFSKGLAEFSSHATVKAANKLPNGDTGKMEGDGKSVLFKAGKPGCDGNSDLGACHSTPHLDHTLGTGPPTFNYHGSEGMEDGQNLANLSGDFANTFMLDEELELEQKTLKNDGCSPVRRYWKLRMRAAIYEVNISFKVICQFRRSRIRAPRKPRIDDEEDEMVVNDQDVQRLVIVTQNSRVGEGSTKSGGTESKSISTELASAINDGLYFYEQELKTKRSNRRKNSSSFENRDGYLRLTNGASLVSNSKAGENSAASCGHEESGSSNSARKQNKGFPKQQSSHKQRFFSSNFRNHGTGRNNFGIISESPPSNSVGFFFSSTPPENHGSSKLSVSPRGMLSGSSPPVGSMPKSFPPFQHPSHQLLEENGFKQQKYLKYRKRCLNDRKKMGIGCSEEMNTLYRFWSYFLRNMFVPSMYNEFRKFALEDASANYYYGMECLFRFYSYGLEKEFIDDLYKDFEELTLDFYHKGNIYGLEKYWHAYLAYHIIVHGISQIHWSADTIWAFHHYCRLGDKEPKKHPELDRLLREEYCSLEDFRAKEKSMKKENTFQSSNDMYEKLDEVKTKLYVDGIKIMDNERNQSFFFWQSKVPSRTLLSTKRDNGRHLKHFFRQARYKVPIDLLTIFR</sequence>
<dbReference type="CDD" id="cd07323">
    <property type="entry name" value="LAM"/>
    <property type="match status" value="1"/>
</dbReference>
<feature type="region of interest" description="Disordered" evidence="3">
    <location>
        <begin position="646"/>
        <end position="694"/>
    </location>
</feature>
<feature type="compositionally biased region" description="Pro residues" evidence="3">
    <location>
        <begin position="104"/>
        <end position="113"/>
    </location>
</feature>
<feature type="region of interest" description="Disordered" evidence="3">
    <location>
        <begin position="377"/>
        <end position="403"/>
    </location>
</feature>
<evidence type="ECO:0000313" key="5">
    <source>
        <dbReference type="EMBL" id="CAK7331941.1"/>
    </source>
</evidence>
<evidence type="ECO:0000259" key="4">
    <source>
        <dbReference type="PROSITE" id="PS50961"/>
    </source>
</evidence>
<feature type="domain" description="HTH La-type RNA-binding" evidence="4">
    <location>
        <begin position="283"/>
        <end position="372"/>
    </location>
</feature>
<dbReference type="Proteomes" id="UP001314170">
    <property type="component" value="Unassembled WGS sequence"/>
</dbReference>
<dbReference type="SUPFAM" id="SSF46785">
    <property type="entry name" value="Winged helix' DNA-binding domain"/>
    <property type="match status" value="1"/>
</dbReference>
<feature type="compositionally biased region" description="Polar residues" evidence="3">
    <location>
        <begin position="646"/>
        <end position="655"/>
    </location>
</feature>
<dbReference type="SMART" id="SM00684">
    <property type="entry name" value="DM15"/>
    <property type="match status" value="3"/>
</dbReference>
<dbReference type="InterPro" id="IPR045180">
    <property type="entry name" value="La_dom_prot"/>
</dbReference>
<name>A0AAV1RAH4_9ROSI</name>
<comment type="caution">
    <text evidence="5">The sequence shown here is derived from an EMBL/GenBank/DDBJ whole genome shotgun (WGS) entry which is preliminary data.</text>
</comment>
<dbReference type="PROSITE" id="PS50961">
    <property type="entry name" value="HTH_LA"/>
    <property type="match status" value="1"/>
</dbReference>